<organism evidence="2 3">
    <name type="scientific">Streptomyces spiramenti</name>
    <dbReference type="NCBI Taxonomy" id="2720606"/>
    <lineage>
        <taxon>Bacteria</taxon>
        <taxon>Bacillati</taxon>
        <taxon>Actinomycetota</taxon>
        <taxon>Actinomycetes</taxon>
        <taxon>Kitasatosporales</taxon>
        <taxon>Streptomycetaceae</taxon>
        <taxon>Streptomyces</taxon>
    </lineage>
</organism>
<dbReference type="InterPro" id="IPR050312">
    <property type="entry name" value="IolE/XylAMocC-like"/>
</dbReference>
<name>A0ABX1ANE6_9ACTN</name>
<gene>
    <name evidence="2" type="ORF">HCJ92_16270</name>
</gene>
<evidence type="ECO:0000313" key="3">
    <source>
        <dbReference type="Proteomes" id="UP000746503"/>
    </source>
</evidence>
<dbReference type="PANTHER" id="PTHR12110:SF21">
    <property type="entry name" value="XYLOSE ISOMERASE-LIKE TIM BARREL DOMAIN-CONTAINING PROTEIN"/>
    <property type="match status" value="1"/>
</dbReference>
<dbReference type="SUPFAM" id="SSF51658">
    <property type="entry name" value="Xylose isomerase-like"/>
    <property type="match status" value="1"/>
</dbReference>
<proteinExistence type="predicted"/>
<evidence type="ECO:0000313" key="2">
    <source>
        <dbReference type="EMBL" id="NJP67810.1"/>
    </source>
</evidence>
<dbReference type="PANTHER" id="PTHR12110">
    <property type="entry name" value="HYDROXYPYRUVATE ISOMERASE"/>
    <property type="match status" value="1"/>
</dbReference>
<keyword evidence="2" id="KW-0413">Isomerase</keyword>
<dbReference type="GO" id="GO:0016853">
    <property type="term" value="F:isomerase activity"/>
    <property type="evidence" value="ECO:0007669"/>
    <property type="project" value="UniProtKB-KW"/>
</dbReference>
<dbReference type="Gene3D" id="3.20.20.150">
    <property type="entry name" value="Divalent-metal-dependent TIM barrel enzymes"/>
    <property type="match status" value="1"/>
</dbReference>
<comment type="caution">
    <text evidence="2">The sequence shown here is derived from an EMBL/GenBank/DDBJ whole genome shotgun (WGS) entry which is preliminary data.</text>
</comment>
<feature type="domain" description="Xylose isomerase-like TIM barrel" evidence="1">
    <location>
        <begin position="20"/>
        <end position="270"/>
    </location>
</feature>
<dbReference type="Pfam" id="PF01261">
    <property type="entry name" value="AP_endonuc_2"/>
    <property type="match status" value="1"/>
</dbReference>
<dbReference type="InterPro" id="IPR013022">
    <property type="entry name" value="Xyl_isomerase-like_TIM-brl"/>
</dbReference>
<dbReference type="InterPro" id="IPR036237">
    <property type="entry name" value="Xyl_isomerase-like_sf"/>
</dbReference>
<evidence type="ECO:0000259" key="1">
    <source>
        <dbReference type="Pfam" id="PF01261"/>
    </source>
</evidence>
<protein>
    <submittedName>
        <fullName evidence="2">Sugar phosphate isomerase/epimerase</fullName>
    </submittedName>
</protein>
<dbReference type="EMBL" id="JAAVJB010000142">
    <property type="protein sequence ID" value="NJP67810.1"/>
    <property type="molecule type" value="Genomic_DNA"/>
</dbReference>
<keyword evidence="3" id="KW-1185">Reference proteome</keyword>
<dbReference type="RefSeq" id="WP_167934326.1">
    <property type="nucleotide sequence ID" value="NZ_JAAVJB010000142.1"/>
</dbReference>
<reference evidence="2 3" key="1">
    <citation type="submission" date="2020-03" db="EMBL/GenBank/DDBJ databases">
        <title>Draft genome of Streptomyces sp. ventii, isolated from the Axial Seamount in the Pacific Ocean, and resequencing of the two type strains Streptomyces lonarensis strain NCL 716 and Streptomyces bohaiensis strain 11A07.</title>
        <authorList>
            <person name="Loughran R.M."/>
            <person name="Pfannmuller K.M."/>
            <person name="Wasson B.J."/>
            <person name="Deadmond M.C."/>
            <person name="Paddock B.E."/>
            <person name="Koyack M.J."/>
            <person name="Gallegos D.A."/>
            <person name="Mitchell E.A."/>
            <person name="Ushijima B."/>
            <person name="Saw J.H."/>
            <person name="Mcphail K.L."/>
            <person name="Videau P."/>
        </authorList>
    </citation>
    <scope>NUCLEOTIDE SEQUENCE [LARGE SCALE GENOMIC DNA]</scope>
    <source>
        <strain evidence="3">5675061</strain>
    </source>
</reference>
<accession>A0ABX1ANE6</accession>
<dbReference type="Proteomes" id="UP000746503">
    <property type="component" value="Unassembled WGS sequence"/>
</dbReference>
<sequence length="278" mass="30463">MLKLSYNSNGLRSVPVEDAVRAVADAGYQAIEFSLHPRHIDPFSFRPADADRLASVVESSGIVACCLAAGADNLLGAERFEPSLVHPSHEGRERRLELTGRALEIAAWLGVPVINFASGPRRADVTDADAGRWLREGLARLLERADGVVLAMEPEPGFFVESNDQALALVDEFAHPGLTVAQDLGHCRVVEEDYLGSVSRAMRATSVIQLEDIKGRHHHHEIPGDGDIDFAAFFRICREQGYEGYYSVELYNHSDDFDGALKRSIAHLREQYDAAAAG</sequence>